<evidence type="ECO:0000313" key="6">
    <source>
        <dbReference type="Proteomes" id="UP000507962"/>
    </source>
</evidence>
<dbReference type="PANTHER" id="PTHR43537">
    <property type="entry name" value="TRANSCRIPTIONAL REGULATOR, GNTR FAMILY"/>
    <property type="match status" value="1"/>
</dbReference>
<keyword evidence="3" id="KW-0804">Transcription</keyword>
<dbReference type="InterPro" id="IPR000524">
    <property type="entry name" value="Tscrpt_reg_HTH_GntR"/>
</dbReference>
<dbReference type="AlphaFoldDB" id="A0A4U8YPL4"/>
<dbReference type="InterPro" id="IPR036388">
    <property type="entry name" value="WH-like_DNA-bd_sf"/>
</dbReference>
<dbReference type="Pfam" id="PF07729">
    <property type="entry name" value="FCD"/>
    <property type="match status" value="1"/>
</dbReference>
<organism evidence="5 6">
    <name type="scientific">Desulfoluna butyratoxydans</name>
    <dbReference type="NCBI Taxonomy" id="231438"/>
    <lineage>
        <taxon>Bacteria</taxon>
        <taxon>Pseudomonadati</taxon>
        <taxon>Thermodesulfobacteriota</taxon>
        <taxon>Desulfobacteria</taxon>
        <taxon>Desulfobacterales</taxon>
        <taxon>Desulfolunaceae</taxon>
        <taxon>Desulfoluna</taxon>
    </lineage>
</organism>
<dbReference type="RefSeq" id="WP_180143554.1">
    <property type="nucleotide sequence ID" value="NZ_CAADHO010000008.1"/>
</dbReference>
<dbReference type="PROSITE" id="PS50949">
    <property type="entry name" value="HTH_GNTR"/>
    <property type="match status" value="1"/>
</dbReference>
<accession>A0A4U8YPL4</accession>
<dbReference type="PANTHER" id="PTHR43537:SF5">
    <property type="entry name" value="UXU OPERON TRANSCRIPTIONAL REGULATOR"/>
    <property type="match status" value="1"/>
</dbReference>
<dbReference type="SMART" id="SM00895">
    <property type="entry name" value="FCD"/>
    <property type="match status" value="1"/>
</dbReference>
<dbReference type="Gene3D" id="1.20.120.530">
    <property type="entry name" value="GntR ligand-binding domain-like"/>
    <property type="match status" value="1"/>
</dbReference>
<keyword evidence="1" id="KW-0805">Transcription regulation</keyword>
<evidence type="ECO:0000256" key="3">
    <source>
        <dbReference type="ARBA" id="ARBA00023163"/>
    </source>
</evidence>
<dbReference type="SUPFAM" id="SSF48008">
    <property type="entry name" value="GntR ligand-binding domain-like"/>
    <property type="match status" value="1"/>
</dbReference>
<sequence>MKRARLSEQIVNEIQRMIRDEGFSDGDRFYSENVLTKKLDVSRASVREAIRILEISGKVTVRQGKGIFVCDPISKGVNTFAAWLQSNEADLRDHFEMRRILEPKAASLAAEKADEKDLEAMEGTLDAFSRQVASETREGIIEEDRIFHLALAKSTRNRPLYILMKTMAESLSEGWISSLNIPGRAERTVAEHKAIFDAIKARDPKRAEKVMTAHLENAEKEILDYMQRQG</sequence>
<dbReference type="Pfam" id="PF00392">
    <property type="entry name" value="GntR"/>
    <property type="match status" value="1"/>
</dbReference>
<dbReference type="InterPro" id="IPR011711">
    <property type="entry name" value="GntR_C"/>
</dbReference>
<dbReference type="InterPro" id="IPR008920">
    <property type="entry name" value="TF_FadR/GntR_C"/>
</dbReference>
<dbReference type="SUPFAM" id="SSF46785">
    <property type="entry name" value="Winged helix' DNA-binding domain"/>
    <property type="match status" value="1"/>
</dbReference>
<dbReference type="SMART" id="SM00345">
    <property type="entry name" value="HTH_GNTR"/>
    <property type="match status" value="1"/>
</dbReference>
<evidence type="ECO:0000256" key="1">
    <source>
        <dbReference type="ARBA" id="ARBA00023015"/>
    </source>
</evidence>
<evidence type="ECO:0000259" key="4">
    <source>
        <dbReference type="PROSITE" id="PS50949"/>
    </source>
</evidence>
<gene>
    <name evidence="5" type="ORF">MSL71_38190</name>
</gene>
<evidence type="ECO:0000313" key="5">
    <source>
        <dbReference type="EMBL" id="VFQ46156.1"/>
    </source>
</evidence>
<feature type="domain" description="HTH gntR-type" evidence="4">
    <location>
        <begin position="4"/>
        <end position="72"/>
    </location>
</feature>
<dbReference type="Gene3D" id="1.10.10.10">
    <property type="entry name" value="Winged helix-like DNA-binding domain superfamily/Winged helix DNA-binding domain"/>
    <property type="match status" value="1"/>
</dbReference>
<dbReference type="GO" id="GO:0003677">
    <property type="term" value="F:DNA binding"/>
    <property type="evidence" value="ECO:0007669"/>
    <property type="project" value="UniProtKB-KW"/>
</dbReference>
<keyword evidence="2" id="KW-0238">DNA-binding</keyword>
<dbReference type="CDD" id="cd07377">
    <property type="entry name" value="WHTH_GntR"/>
    <property type="match status" value="1"/>
</dbReference>
<proteinExistence type="predicted"/>
<keyword evidence="6" id="KW-1185">Reference proteome</keyword>
<name>A0A4U8YPL4_9BACT</name>
<evidence type="ECO:0000256" key="2">
    <source>
        <dbReference type="ARBA" id="ARBA00023125"/>
    </source>
</evidence>
<dbReference type="InterPro" id="IPR036390">
    <property type="entry name" value="WH_DNA-bd_sf"/>
</dbReference>
<dbReference type="EMBL" id="CAADHO010000008">
    <property type="protein sequence ID" value="VFQ46156.1"/>
    <property type="molecule type" value="Genomic_DNA"/>
</dbReference>
<protein>
    <submittedName>
        <fullName evidence="5">Transcription regulator hth gntr</fullName>
    </submittedName>
</protein>
<dbReference type="Proteomes" id="UP000507962">
    <property type="component" value="Unassembled WGS sequence"/>
</dbReference>
<dbReference type="GO" id="GO:0003700">
    <property type="term" value="F:DNA-binding transcription factor activity"/>
    <property type="evidence" value="ECO:0007669"/>
    <property type="project" value="InterPro"/>
</dbReference>
<reference evidence="5 6" key="1">
    <citation type="submission" date="2019-03" db="EMBL/GenBank/DDBJ databases">
        <authorList>
            <person name="Nijsse B."/>
        </authorList>
    </citation>
    <scope>NUCLEOTIDE SEQUENCE [LARGE SCALE GENOMIC DNA]</scope>
    <source>
        <strain evidence="5">Desulfoluna butyratoxydans MSL71</strain>
    </source>
</reference>